<comment type="caution">
    <text evidence="2">The sequence shown here is derived from an EMBL/GenBank/DDBJ whole genome shotgun (WGS) entry which is preliminary data.</text>
</comment>
<gene>
    <name evidence="2" type="ORF">L618_000200001930</name>
</gene>
<proteinExistence type="predicted"/>
<name>A0A562E4S8_RHORH</name>
<dbReference type="Proteomes" id="UP000317573">
    <property type="component" value="Unassembled WGS sequence"/>
</dbReference>
<sequence>MDPRTVRCVPGRSPLRALRSTAGPRSMNRMRCVRSGVDDGDTAGTSEGRRVETDDADDPDFDGAGA</sequence>
<dbReference type="AlphaFoldDB" id="A0A562E4S8"/>
<reference evidence="2 3" key="1">
    <citation type="submission" date="2019-07" db="EMBL/GenBank/DDBJ databases">
        <title>Genome sequencing of lignin-degrading bacterial isolates.</title>
        <authorList>
            <person name="Gladden J."/>
        </authorList>
    </citation>
    <scope>NUCLEOTIDE SEQUENCE [LARGE SCALE GENOMIC DNA]</scope>
    <source>
        <strain evidence="2 3">J45</strain>
    </source>
</reference>
<dbReference type="EMBL" id="VLJT01000017">
    <property type="protein sequence ID" value="TWH17112.1"/>
    <property type="molecule type" value="Genomic_DNA"/>
</dbReference>
<accession>A0A562E4S8</accession>
<protein>
    <submittedName>
        <fullName evidence="2">Uncharacterized protein</fullName>
    </submittedName>
</protein>
<evidence type="ECO:0000313" key="2">
    <source>
        <dbReference type="EMBL" id="TWH17112.1"/>
    </source>
</evidence>
<evidence type="ECO:0000313" key="3">
    <source>
        <dbReference type="Proteomes" id="UP000317573"/>
    </source>
</evidence>
<feature type="region of interest" description="Disordered" evidence="1">
    <location>
        <begin position="1"/>
        <end position="66"/>
    </location>
</feature>
<feature type="compositionally biased region" description="Acidic residues" evidence="1">
    <location>
        <begin position="54"/>
        <end position="66"/>
    </location>
</feature>
<evidence type="ECO:0000256" key="1">
    <source>
        <dbReference type="SAM" id="MobiDB-lite"/>
    </source>
</evidence>
<organism evidence="2 3">
    <name type="scientific">Rhodococcus rhodochrous J45</name>
    <dbReference type="NCBI Taxonomy" id="935266"/>
    <lineage>
        <taxon>Bacteria</taxon>
        <taxon>Bacillati</taxon>
        <taxon>Actinomycetota</taxon>
        <taxon>Actinomycetes</taxon>
        <taxon>Mycobacteriales</taxon>
        <taxon>Nocardiaceae</taxon>
        <taxon>Rhodococcus</taxon>
    </lineage>
</organism>